<feature type="compositionally biased region" description="Basic and acidic residues" evidence="6">
    <location>
        <begin position="71"/>
        <end position="85"/>
    </location>
</feature>
<dbReference type="Proteomes" id="UP001161247">
    <property type="component" value="Chromosome 3"/>
</dbReference>
<dbReference type="PANTHER" id="PTHR12668">
    <property type="entry name" value="TRANSMEMBRANE PROTEIN 14, 15"/>
    <property type="match status" value="1"/>
</dbReference>
<evidence type="ECO:0000256" key="1">
    <source>
        <dbReference type="ARBA" id="ARBA00004370"/>
    </source>
</evidence>
<evidence type="ECO:0000256" key="5">
    <source>
        <dbReference type="ARBA" id="ARBA00023136"/>
    </source>
</evidence>
<keyword evidence="9" id="KW-1185">Reference proteome</keyword>
<evidence type="ECO:0000256" key="4">
    <source>
        <dbReference type="ARBA" id="ARBA00022989"/>
    </source>
</evidence>
<dbReference type="InterPro" id="IPR044890">
    <property type="entry name" value="TMEM14_sf"/>
</dbReference>
<dbReference type="GO" id="GO:0009706">
    <property type="term" value="C:chloroplast inner membrane"/>
    <property type="evidence" value="ECO:0007669"/>
    <property type="project" value="TreeGrafter"/>
</dbReference>
<evidence type="ECO:0000313" key="8">
    <source>
        <dbReference type="EMBL" id="CAI9097179.1"/>
    </source>
</evidence>
<keyword evidence="4 7" id="KW-1133">Transmembrane helix</keyword>
<organism evidence="8 9">
    <name type="scientific">Oldenlandia corymbosa var. corymbosa</name>
    <dbReference type="NCBI Taxonomy" id="529605"/>
    <lineage>
        <taxon>Eukaryota</taxon>
        <taxon>Viridiplantae</taxon>
        <taxon>Streptophyta</taxon>
        <taxon>Embryophyta</taxon>
        <taxon>Tracheophyta</taxon>
        <taxon>Spermatophyta</taxon>
        <taxon>Magnoliopsida</taxon>
        <taxon>eudicotyledons</taxon>
        <taxon>Gunneridae</taxon>
        <taxon>Pentapetalae</taxon>
        <taxon>asterids</taxon>
        <taxon>lamiids</taxon>
        <taxon>Gentianales</taxon>
        <taxon>Rubiaceae</taxon>
        <taxon>Rubioideae</taxon>
        <taxon>Spermacoceae</taxon>
        <taxon>Hedyotis-Oldenlandia complex</taxon>
        <taxon>Oldenlandia</taxon>
    </lineage>
</organism>
<feature type="region of interest" description="Disordered" evidence="6">
    <location>
        <begin position="69"/>
        <end position="97"/>
    </location>
</feature>
<evidence type="ECO:0000256" key="6">
    <source>
        <dbReference type="SAM" id="MobiDB-lite"/>
    </source>
</evidence>
<evidence type="ECO:0000256" key="7">
    <source>
        <dbReference type="SAM" id="Phobius"/>
    </source>
</evidence>
<reference evidence="8" key="1">
    <citation type="submission" date="2023-03" db="EMBL/GenBank/DDBJ databases">
        <authorList>
            <person name="Julca I."/>
        </authorList>
    </citation>
    <scope>NUCLEOTIDE SEQUENCE</scope>
</reference>
<keyword evidence="3 7" id="KW-0812">Transmembrane</keyword>
<feature type="transmembrane region" description="Helical" evidence="7">
    <location>
        <begin position="280"/>
        <end position="299"/>
    </location>
</feature>
<name>A0AAV1CR51_OLDCO</name>
<protein>
    <submittedName>
        <fullName evidence="8">OLC1v1033551C2</fullName>
    </submittedName>
</protein>
<feature type="transmembrane region" description="Helical" evidence="7">
    <location>
        <begin position="226"/>
        <end position="244"/>
    </location>
</feature>
<keyword evidence="5 7" id="KW-0472">Membrane</keyword>
<dbReference type="Pfam" id="PF03647">
    <property type="entry name" value="Tmemb_14"/>
    <property type="match status" value="1"/>
</dbReference>
<dbReference type="InterPro" id="IPR005349">
    <property type="entry name" value="TMEM14"/>
</dbReference>
<dbReference type="AlphaFoldDB" id="A0AAV1CR51"/>
<evidence type="ECO:0000256" key="2">
    <source>
        <dbReference type="ARBA" id="ARBA00007590"/>
    </source>
</evidence>
<dbReference type="EMBL" id="OX459120">
    <property type="protein sequence ID" value="CAI9097179.1"/>
    <property type="molecule type" value="Genomic_DNA"/>
</dbReference>
<comment type="similarity">
    <text evidence="2">Belongs to the TMEM14 family.</text>
</comment>
<dbReference type="Gene3D" id="1.10.10.1740">
    <property type="entry name" value="Transmembrane protein 14-like"/>
    <property type="match status" value="1"/>
</dbReference>
<sequence length="319" mass="34925">MAALSLSFNRSSTSLFLPNALSPPTPAAACRLSLTSPPANHHLISLHTCRPLSLRSRRLLPLFSFAQDSSRPSDIDIDDKGNGHLEEEEAGESQREEAWKQTLESFKEQALKLQAVSHEAYQLYSQKAIVILNETSEKLKIQADKARQDLTVIAKELALESKEYLANAAENTPEPVKDIVETFASSPDDLNEVSKVRDFYVGIPYGAFLSVCGFLSFMIFGSLSGIRFGLILGGTLLALSISSLRSWKKGESSPLALKGQAAISTIIFLREIRLLLSRPFIGNFIAALVSGAVVAFYAYRIVTDREQAKGSNLEGETET</sequence>
<comment type="subcellular location">
    <subcellularLocation>
        <location evidence="1">Membrane</location>
    </subcellularLocation>
</comment>
<proteinExistence type="inferred from homology"/>
<evidence type="ECO:0000256" key="3">
    <source>
        <dbReference type="ARBA" id="ARBA00022692"/>
    </source>
</evidence>
<evidence type="ECO:0000313" key="9">
    <source>
        <dbReference type="Proteomes" id="UP001161247"/>
    </source>
</evidence>
<gene>
    <name evidence="8" type="ORF">OLC1_LOCUS7743</name>
</gene>
<dbReference type="PANTHER" id="PTHR12668:SF43">
    <property type="entry name" value="TRANSMEMBRANE PROTEIN 14 HOMOLOG"/>
    <property type="match status" value="1"/>
</dbReference>
<feature type="transmembrane region" description="Helical" evidence="7">
    <location>
        <begin position="199"/>
        <end position="220"/>
    </location>
</feature>
<dbReference type="GO" id="GO:0015245">
    <property type="term" value="F:fatty acid transmembrane transporter activity"/>
    <property type="evidence" value="ECO:0007669"/>
    <property type="project" value="TreeGrafter"/>
</dbReference>
<accession>A0AAV1CR51</accession>